<comment type="caution">
    <text evidence="3">The sequence shown here is derived from an EMBL/GenBank/DDBJ whole genome shotgun (WGS) entry which is preliminary data.</text>
</comment>
<reference evidence="3" key="2">
    <citation type="submission" date="2023-05" db="EMBL/GenBank/DDBJ databases">
        <authorList>
            <consortium name="Lawrence Berkeley National Laboratory"/>
            <person name="Steindorff A."/>
            <person name="Hensen N."/>
            <person name="Bonometti L."/>
            <person name="Westerberg I."/>
            <person name="Brannstrom I.O."/>
            <person name="Guillou S."/>
            <person name="Cros-Aarteil S."/>
            <person name="Calhoun S."/>
            <person name="Haridas S."/>
            <person name="Kuo A."/>
            <person name="Mondo S."/>
            <person name="Pangilinan J."/>
            <person name="Riley R."/>
            <person name="Labutti K."/>
            <person name="Andreopoulos B."/>
            <person name="Lipzen A."/>
            <person name="Chen C."/>
            <person name="Yanf M."/>
            <person name="Daum C."/>
            <person name="Ng V."/>
            <person name="Clum A."/>
            <person name="Ohm R."/>
            <person name="Martin F."/>
            <person name="Silar P."/>
            <person name="Natvig D."/>
            <person name="Lalanne C."/>
            <person name="Gautier V."/>
            <person name="Ament-Velasquez S.L."/>
            <person name="Kruys A."/>
            <person name="Hutchinson M.I."/>
            <person name="Powell A.J."/>
            <person name="Barry K."/>
            <person name="Miller A.N."/>
            <person name="Grigoriev I.V."/>
            <person name="Debuchy R."/>
            <person name="Gladieux P."/>
            <person name="Thoren M.H."/>
            <person name="Johannesson H."/>
        </authorList>
    </citation>
    <scope>NUCLEOTIDE SEQUENCE</scope>
    <source>
        <strain evidence="3">CBS 315.58</strain>
    </source>
</reference>
<gene>
    <name evidence="3" type="ORF">QBC40DRAFT_298744</name>
</gene>
<keyword evidence="2" id="KW-0472">Membrane</keyword>
<protein>
    <submittedName>
        <fullName evidence="3">Uncharacterized protein</fullName>
    </submittedName>
</protein>
<accession>A0AAN7ASV6</accession>
<reference evidence="3" key="1">
    <citation type="journal article" date="2023" name="Mol. Phylogenet. Evol.">
        <title>Genome-scale phylogeny and comparative genomics of the fungal order Sordariales.</title>
        <authorList>
            <person name="Hensen N."/>
            <person name="Bonometti L."/>
            <person name="Westerberg I."/>
            <person name="Brannstrom I.O."/>
            <person name="Guillou S."/>
            <person name="Cros-Aarteil S."/>
            <person name="Calhoun S."/>
            <person name="Haridas S."/>
            <person name="Kuo A."/>
            <person name="Mondo S."/>
            <person name="Pangilinan J."/>
            <person name="Riley R."/>
            <person name="LaButti K."/>
            <person name="Andreopoulos B."/>
            <person name="Lipzen A."/>
            <person name="Chen C."/>
            <person name="Yan M."/>
            <person name="Daum C."/>
            <person name="Ng V."/>
            <person name="Clum A."/>
            <person name="Steindorff A."/>
            <person name="Ohm R.A."/>
            <person name="Martin F."/>
            <person name="Silar P."/>
            <person name="Natvig D.O."/>
            <person name="Lalanne C."/>
            <person name="Gautier V."/>
            <person name="Ament-Velasquez S.L."/>
            <person name="Kruys A."/>
            <person name="Hutchinson M.I."/>
            <person name="Powell A.J."/>
            <person name="Barry K."/>
            <person name="Miller A.N."/>
            <person name="Grigoriev I.V."/>
            <person name="Debuchy R."/>
            <person name="Gladieux P."/>
            <person name="Hiltunen Thoren M."/>
            <person name="Johannesson H."/>
        </authorList>
    </citation>
    <scope>NUCLEOTIDE SEQUENCE</scope>
    <source>
        <strain evidence="3">CBS 315.58</strain>
    </source>
</reference>
<proteinExistence type="predicted"/>
<organism evidence="3 4">
    <name type="scientific">Triangularia verruculosa</name>
    <dbReference type="NCBI Taxonomy" id="2587418"/>
    <lineage>
        <taxon>Eukaryota</taxon>
        <taxon>Fungi</taxon>
        <taxon>Dikarya</taxon>
        <taxon>Ascomycota</taxon>
        <taxon>Pezizomycotina</taxon>
        <taxon>Sordariomycetes</taxon>
        <taxon>Sordariomycetidae</taxon>
        <taxon>Sordariales</taxon>
        <taxon>Podosporaceae</taxon>
        <taxon>Triangularia</taxon>
    </lineage>
</organism>
<keyword evidence="2" id="KW-1133">Transmembrane helix</keyword>
<feature type="compositionally biased region" description="Low complexity" evidence="1">
    <location>
        <begin position="191"/>
        <end position="200"/>
    </location>
</feature>
<keyword evidence="4" id="KW-1185">Reference proteome</keyword>
<dbReference type="AlphaFoldDB" id="A0AAN7ASV6"/>
<dbReference type="EMBL" id="MU863951">
    <property type="protein sequence ID" value="KAK4198113.1"/>
    <property type="molecule type" value="Genomic_DNA"/>
</dbReference>
<feature type="compositionally biased region" description="Pro residues" evidence="1">
    <location>
        <begin position="409"/>
        <end position="418"/>
    </location>
</feature>
<dbReference type="Proteomes" id="UP001303160">
    <property type="component" value="Unassembled WGS sequence"/>
</dbReference>
<feature type="region of interest" description="Disordered" evidence="1">
    <location>
        <begin position="181"/>
        <end position="214"/>
    </location>
</feature>
<keyword evidence="2" id="KW-0812">Transmembrane</keyword>
<feature type="region of interest" description="Disordered" evidence="1">
    <location>
        <begin position="385"/>
        <end position="425"/>
    </location>
</feature>
<sequence length="572" mass="63489">MDRDYPHYTPPGTQRGRGGCRMLHCLLASALVAVSLAWAGFFATTGHFVPFCCHAHRYGYGYGYAVDGTDQDSPSTVLPAHEVVDQVSFQSSLTKRDHVGSDAVLPEPSYPPRIPNPQSERIEESYYNKHGQKVPLVRKPRKNPIVILPFPWGPYVYPIPWRPLRKKTGSTAGVLPMALVKASSPTPTPPSTAASSTPAADNQKHRGAGSNSRKEAYRQALWKQALAHWDKEERREIDNLVQDEENDNWYLQGFDMWIQYQDWFYEQGSRQNFMYKREFMAALVERYRSWMPGSDLPDQCYPIAETKYTVWDVKKEFPCLVAISKRQKEDSRFIRDSVSSSAGTVFPIIVPAVYEGDDKYILSCEFRINKNGNIEIRCPGMVSSHGKKFDQPEGSQETLRPSVTYKGPPVSPTRPTPTKPSATRVPPVYSIDHGPGPMIPSNVPHPPSSATVAPYRGQTIPTPFKFPTGRGPVMRPTPSASASYDGPVIIHEPQMCGPRKNITGPEAVKSVLDPLCTMSPAIPVFPVPSPTLLDSSWPSAATGQVVTIKPISVATWETRTVTKQASQPTVPP</sequence>
<evidence type="ECO:0000256" key="1">
    <source>
        <dbReference type="SAM" id="MobiDB-lite"/>
    </source>
</evidence>
<evidence type="ECO:0000313" key="4">
    <source>
        <dbReference type="Proteomes" id="UP001303160"/>
    </source>
</evidence>
<evidence type="ECO:0000256" key="2">
    <source>
        <dbReference type="SAM" id="Phobius"/>
    </source>
</evidence>
<feature type="transmembrane region" description="Helical" evidence="2">
    <location>
        <begin position="21"/>
        <end position="43"/>
    </location>
</feature>
<evidence type="ECO:0000313" key="3">
    <source>
        <dbReference type="EMBL" id="KAK4198113.1"/>
    </source>
</evidence>
<name>A0AAN7ASV6_9PEZI</name>